<dbReference type="SUPFAM" id="SSF57756">
    <property type="entry name" value="Retrovirus zinc finger-like domains"/>
    <property type="match status" value="1"/>
</dbReference>
<keyword evidence="3" id="KW-1185">Reference proteome</keyword>
<feature type="compositionally biased region" description="Low complexity" evidence="1">
    <location>
        <begin position="178"/>
        <end position="224"/>
    </location>
</feature>
<feature type="compositionally biased region" description="Pro residues" evidence="1">
    <location>
        <begin position="347"/>
        <end position="358"/>
    </location>
</feature>
<dbReference type="AlphaFoldDB" id="A0AAE1QA37"/>
<name>A0AAE1QA37_9EUCA</name>
<feature type="compositionally biased region" description="Polar residues" evidence="1">
    <location>
        <begin position="293"/>
        <end position="302"/>
    </location>
</feature>
<evidence type="ECO:0000313" key="2">
    <source>
        <dbReference type="EMBL" id="KAK4321357.1"/>
    </source>
</evidence>
<evidence type="ECO:0000256" key="1">
    <source>
        <dbReference type="SAM" id="MobiDB-lite"/>
    </source>
</evidence>
<feature type="region of interest" description="Disordered" evidence="1">
    <location>
        <begin position="173"/>
        <end position="303"/>
    </location>
</feature>
<feature type="region of interest" description="Disordered" evidence="1">
    <location>
        <begin position="343"/>
        <end position="372"/>
    </location>
</feature>
<organism evidence="2 3">
    <name type="scientific">Petrolisthes manimaculis</name>
    <dbReference type="NCBI Taxonomy" id="1843537"/>
    <lineage>
        <taxon>Eukaryota</taxon>
        <taxon>Metazoa</taxon>
        <taxon>Ecdysozoa</taxon>
        <taxon>Arthropoda</taxon>
        <taxon>Crustacea</taxon>
        <taxon>Multicrustacea</taxon>
        <taxon>Malacostraca</taxon>
        <taxon>Eumalacostraca</taxon>
        <taxon>Eucarida</taxon>
        <taxon>Decapoda</taxon>
        <taxon>Pleocyemata</taxon>
        <taxon>Anomura</taxon>
        <taxon>Galatheoidea</taxon>
        <taxon>Porcellanidae</taxon>
        <taxon>Petrolisthes</taxon>
    </lineage>
</organism>
<dbReference type="EMBL" id="JAWZYT010000598">
    <property type="protein sequence ID" value="KAK4321357.1"/>
    <property type="molecule type" value="Genomic_DNA"/>
</dbReference>
<dbReference type="InterPro" id="IPR036875">
    <property type="entry name" value="Znf_CCHC_sf"/>
</dbReference>
<dbReference type="Proteomes" id="UP001292094">
    <property type="component" value="Unassembled WGS sequence"/>
</dbReference>
<feature type="compositionally biased region" description="Polar residues" evidence="1">
    <location>
        <begin position="54"/>
        <end position="67"/>
    </location>
</feature>
<reference evidence="2" key="1">
    <citation type="submission" date="2023-11" db="EMBL/GenBank/DDBJ databases">
        <title>Genome assemblies of two species of porcelain crab, Petrolisthes cinctipes and Petrolisthes manimaculis (Anomura: Porcellanidae).</title>
        <authorList>
            <person name="Angst P."/>
        </authorList>
    </citation>
    <scope>NUCLEOTIDE SEQUENCE</scope>
    <source>
        <strain evidence="2">PB745_02</strain>
        <tissue evidence="2">Gill</tissue>
    </source>
</reference>
<protein>
    <recommendedName>
        <fullName evidence="4">CCHC-type domain-containing protein</fullName>
    </recommendedName>
</protein>
<evidence type="ECO:0000313" key="3">
    <source>
        <dbReference type="Proteomes" id="UP001292094"/>
    </source>
</evidence>
<feature type="compositionally biased region" description="Polar residues" evidence="1">
    <location>
        <begin position="225"/>
        <end position="245"/>
    </location>
</feature>
<accession>A0AAE1QA37</accession>
<feature type="region of interest" description="Disordered" evidence="1">
    <location>
        <begin position="40"/>
        <end position="67"/>
    </location>
</feature>
<dbReference type="GO" id="GO:0008270">
    <property type="term" value="F:zinc ion binding"/>
    <property type="evidence" value="ECO:0007669"/>
    <property type="project" value="InterPro"/>
</dbReference>
<evidence type="ECO:0008006" key="4">
    <source>
        <dbReference type="Google" id="ProtNLM"/>
    </source>
</evidence>
<gene>
    <name evidence="2" type="ORF">Pmani_007838</name>
</gene>
<comment type="caution">
    <text evidence="2">The sequence shown here is derived from an EMBL/GenBank/DDBJ whole genome shotgun (WGS) entry which is preliminary data.</text>
</comment>
<proteinExistence type="predicted"/>
<feature type="compositionally biased region" description="Basic residues" evidence="1">
    <location>
        <begin position="264"/>
        <end position="274"/>
    </location>
</feature>
<sequence length="418" mass="47035">MVREYTVNTEICLGDTPEYRCAYAEQLRTQANIIDPVTHVSDTTEPLTPPLLDSQGQHSNPGGKQSQWEDLEKVELISLVEKLTEEASRSNIKIKSLQQDRDLIIQHREVFAPALRIADRLIASKQRETTVTTKNQPVSALASTIDKHWESVCQDSEYWRRWWSSGRPQHLRHTIRSSPPLDITPTTTTATATTRTDTSPPVSPTITADTGTNTTPTSPVTIPTAINNTTPQGDTEETNPNSEGPATSPHPPPVASGIPTTRNRGGKRREKGKTRNPSQQQQGNKSRYHHTPNHQNTTQRPRQTPVKVCEYCKRRGHIVEDCHQRTADQRQARLLRQILAEGRHSDPPFPSAAPPQPNLPQSRPTIPQPDTWRQNQGVQWIPTHQYPYITTPQQRHHTLTHFPLPSWHVQGQGVPVTN</sequence>
<dbReference type="GO" id="GO:0003676">
    <property type="term" value="F:nucleic acid binding"/>
    <property type="evidence" value="ECO:0007669"/>
    <property type="project" value="InterPro"/>
</dbReference>